<evidence type="ECO:0000313" key="1">
    <source>
        <dbReference type="EMBL" id="KAE9542368.1"/>
    </source>
</evidence>
<sequence>MAAELRDLISRRGVMKRQIIAFQKFFDNGNFSDSSTVMELGMRTTRLEAVYGDFLNSQTRIEILDPREEQLEERLAIETAYYETISPAMGSRVSKDKAFGDPRALRRRSPGLHAGYDAILYKTAGPAFYDKTGTRPRALSNHKPKLNTPILCLEHLIVEVKLNHKSKICLVVCYIPPSTPLSSYISLINSLEWLQSTLPINHKILLMGSFNFPLVLFLSDNNGFHINGATSECSDALFVFSLRMNF</sequence>
<dbReference type="AlphaFoldDB" id="A0A6G0TZS9"/>
<evidence type="ECO:0008006" key="3">
    <source>
        <dbReference type="Google" id="ProtNLM"/>
    </source>
</evidence>
<dbReference type="SUPFAM" id="SSF56219">
    <property type="entry name" value="DNase I-like"/>
    <property type="match status" value="1"/>
</dbReference>
<dbReference type="EMBL" id="VYZN01000011">
    <property type="protein sequence ID" value="KAE9542368.1"/>
    <property type="molecule type" value="Genomic_DNA"/>
</dbReference>
<name>A0A6G0TZS9_APHGL</name>
<protein>
    <recommendedName>
        <fullName evidence="3">Endonuclease/exonuclease/phosphatase domain-containing protein</fullName>
    </recommendedName>
</protein>
<reference evidence="1 2" key="1">
    <citation type="submission" date="2019-08" db="EMBL/GenBank/DDBJ databases">
        <title>The genome of the soybean aphid Biotype 1, its phylome, world population structure and adaptation to the North American continent.</title>
        <authorList>
            <person name="Giordano R."/>
            <person name="Donthu R.K."/>
            <person name="Hernandez A.G."/>
            <person name="Wright C.L."/>
            <person name="Zimin A.V."/>
        </authorList>
    </citation>
    <scope>NUCLEOTIDE SEQUENCE [LARGE SCALE GENOMIC DNA]</scope>
    <source>
        <tissue evidence="1">Whole aphids</tissue>
    </source>
</reference>
<dbReference type="OrthoDB" id="6626424at2759"/>
<accession>A0A6G0TZS9</accession>
<gene>
    <name evidence="1" type="ORF">AGLY_003495</name>
</gene>
<dbReference type="Gene3D" id="3.60.10.10">
    <property type="entry name" value="Endonuclease/exonuclease/phosphatase"/>
    <property type="match status" value="1"/>
</dbReference>
<dbReference type="InterPro" id="IPR036691">
    <property type="entry name" value="Endo/exonu/phosph_ase_sf"/>
</dbReference>
<keyword evidence="2" id="KW-1185">Reference proteome</keyword>
<dbReference type="Proteomes" id="UP000475862">
    <property type="component" value="Unassembled WGS sequence"/>
</dbReference>
<organism evidence="1 2">
    <name type="scientific">Aphis glycines</name>
    <name type="common">Soybean aphid</name>
    <dbReference type="NCBI Taxonomy" id="307491"/>
    <lineage>
        <taxon>Eukaryota</taxon>
        <taxon>Metazoa</taxon>
        <taxon>Ecdysozoa</taxon>
        <taxon>Arthropoda</taxon>
        <taxon>Hexapoda</taxon>
        <taxon>Insecta</taxon>
        <taxon>Pterygota</taxon>
        <taxon>Neoptera</taxon>
        <taxon>Paraneoptera</taxon>
        <taxon>Hemiptera</taxon>
        <taxon>Sternorrhyncha</taxon>
        <taxon>Aphidomorpha</taxon>
        <taxon>Aphidoidea</taxon>
        <taxon>Aphididae</taxon>
        <taxon>Aphidini</taxon>
        <taxon>Aphis</taxon>
        <taxon>Aphis</taxon>
    </lineage>
</organism>
<proteinExistence type="predicted"/>
<evidence type="ECO:0000313" key="2">
    <source>
        <dbReference type="Proteomes" id="UP000475862"/>
    </source>
</evidence>
<comment type="caution">
    <text evidence="1">The sequence shown here is derived from an EMBL/GenBank/DDBJ whole genome shotgun (WGS) entry which is preliminary data.</text>
</comment>